<reference evidence="1" key="1">
    <citation type="journal article" date="2015" name="Nature">
        <title>Complex archaea that bridge the gap between prokaryotes and eukaryotes.</title>
        <authorList>
            <person name="Spang A."/>
            <person name="Saw J.H."/>
            <person name="Jorgensen S.L."/>
            <person name="Zaremba-Niedzwiedzka K."/>
            <person name="Martijn J."/>
            <person name="Lind A.E."/>
            <person name="van Eijk R."/>
            <person name="Schleper C."/>
            <person name="Guy L."/>
            <person name="Ettema T.J."/>
        </authorList>
    </citation>
    <scope>NUCLEOTIDE SEQUENCE</scope>
</reference>
<dbReference type="EMBL" id="LAZR01046176">
    <property type="protein sequence ID" value="KKK97151.1"/>
    <property type="molecule type" value="Genomic_DNA"/>
</dbReference>
<comment type="caution">
    <text evidence="1">The sequence shown here is derived from an EMBL/GenBank/DDBJ whole genome shotgun (WGS) entry which is preliminary data.</text>
</comment>
<evidence type="ECO:0000313" key="1">
    <source>
        <dbReference type="EMBL" id="KKK97151.1"/>
    </source>
</evidence>
<proteinExistence type="predicted"/>
<sequence>MTHPVYLVSKFHSNKKGVTIYFAQDSCKDIWTSEKLKAKIYT</sequence>
<accession>A0A0F9CKH6</accession>
<feature type="non-terminal residue" evidence="1">
    <location>
        <position position="42"/>
    </location>
</feature>
<protein>
    <submittedName>
        <fullName evidence="1">Uncharacterized protein</fullName>
    </submittedName>
</protein>
<gene>
    <name evidence="1" type="ORF">LCGC14_2655570</name>
</gene>
<dbReference type="AlphaFoldDB" id="A0A0F9CKH6"/>
<name>A0A0F9CKH6_9ZZZZ</name>
<organism evidence="1">
    <name type="scientific">marine sediment metagenome</name>
    <dbReference type="NCBI Taxonomy" id="412755"/>
    <lineage>
        <taxon>unclassified sequences</taxon>
        <taxon>metagenomes</taxon>
        <taxon>ecological metagenomes</taxon>
    </lineage>
</organism>